<dbReference type="Gene3D" id="3.40.50.10090">
    <property type="match status" value="2"/>
</dbReference>
<keyword evidence="2 6" id="KW-0489">Methyltransferase</keyword>
<dbReference type="InterPro" id="IPR014777">
    <property type="entry name" value="4pyrrole_Mease_sub1"/>
</dbReference>
<dbReference type="KEGG" id="cle:Clole_3655"/>
<dbReference type="InterPro" id="IPR014776">
    <property type="entry name" value="4pyrrole_Mease_sub2"/>
</dbReference>
<dbReference type="GO" id="GO:0019354">
    <property type="term" value="P:siroheme biosynthetic process"/>
    <property type="evidence" value="ECO:0007669"/>
    <property type="project" value="InterPro"/>
</dbReference>
<dbReference type="Pfam" id="PF00590">
    <property type="entry name" value="TP_methylase"/>
    <property type="match status" value="1"/>
</dbReference>
<comment type="similarity">
    <text evidence="6">Belongs to the precorrin methyltransferase family.</text>
</comment>
<dbReference type="CDD" id="cd11642">
    <property type="entry name" value="SUMT"/>
    <property type="match status" value="1"/>
</dbReference>
<dbReference type="STRING" id="642492.Clole_3655"/>
<evidence type="ECO:0000259" key="8">
    <source>
        <dbReference type="Pfam" id="PF02602"/>
    </source>
</evidence>
<evidence type="ECO:0000256" key="1">
    <source>
        <dbReference type="ARBA" id="ARBA00012162"/>
    </source>
</evidence>
<dbReference type="AlphaFoldDB" id="F2JGZ8"/>
<dbReference type="Pfam" id="PF02602">
    <property type="entry name" value="HEM4"/>
    <property type="match status" value="1"/>
</dbReference>
<dbReference type="InterPro" id="IPR006366">
    <property type="entry name" value="CobA/CysG_C"/>
</dbReference>
<dbReference type="SUPFAM" id="SSF69618">
    <property type="entry name" value="HemD-like"/>
    <property type="match status" value="1"/>
</dbReference>
<dbReference type="eggNOG" id="COG1587">
    <property type="taxonomic scope" value="Bacteria"/>
</dbReference>
<dbReference type="RefSeq" id="WP_013658614.1">
    <property type="nucleotide sequence ID" value="NC_015275.1"/>
</dbReference>
<accession>F2JGZ8</accession>
<dbReference type="EMBL" id="CP002582">
    <property type="protein sequence ID" value="ADZ85338.1"/>
    <property type="molecule type" value="Genomic_DNA"/>
</dbReference>
<evidence type="ECO:0000313" key="9">
    <source>
        <dbReference type="EMBL" id="ADZ85338.1"/>
    </source>
</evidence>
<dbReference type="Proteomes" id="UP000008467">
    <property type="component" value="Chromosome"/>
</dbReference>
<dbReference type="InterPro" id="IPR050161">
    <property type="entry name" value="Siro_Cobalamin_biosynth"/>
</dbReference>
<feature type="domain" description="Tetrapyrrole methylase" evidence="7">
    <location>
        <begin position="4"/>
        <end position="215"/>
    </location>
</feature>
<reference evidence="9 10" key="1">
    <citation type="journal article" date="2011" name="J. Bacteriol.">
        <title>Complete genome sequence of the cellulose-degrading bacterium Cellulosilyticum lentocellum.</title>
        <authorList>
            <consortium name="US DOE Joint Genome Institute"/>
            <person name="Miller D.A."/>
            <person name="Suen G."/>
            <person name="Bruce D."/>
            <person name="Copeland A."/>
            <person name="Cheng J.F."/>
            <person name="Detter C."/>
            <person name="Goodwin L.A."/>
            <person name="Han C.S."/>
            <person name="Hauser L.J."/>
            <person name="Land M.L."/>
            <person name="Lapidus A."/>
            <person name="Lucas S."/>
            <person name="Meincke L."/>
            <person name="Pitluck S."/>
            <person name="Tapia R."/>
            <person name="Teshima H."/>
            <person name="Woyke T."/>
            <person name="Fox B.G."/>
            <person name="Angert E.R."/>
            <person name="Currie C.R."/>
        </authorList>
    </citation>
    <scope>NUCLEOTIDE SEQUENCE [LARGE SCALE GENOMIC DNA]</scope>
    <source>
        <strain evidence="10">ATCC 49066 / DSM 5427 / NCIMB 11756 / RHM5</strain>
    </source>
</reference>
<dbReference type="GO" id="GO:0004851">
    <property type="term" value="F:uroporphyrin-III C-methyltransferase activity"/>
    <property type="evidence" value="ECO:0007669"/>
    <property type="project" value="UniProtKB-EC"/>
</dbReference>
<gene>
    <name evidence="9" type="ordered locus">Clole_3655</name>
</gene>
<organism evidence="9 10">
    <name type="scientific">Cellulosilyticum lentocellum (strain ATCC 49066 / DSM 5427 / NCIMB 11756 / RHM5)</name>
    <name type="common">Clostridium lentocellum</name>
    <dbReference type="NCBI Taxonomy" id="642492"/>
    <lineage>
        <taxon>Bacteria</taxon>
        <taxon>Bacillati</taxon>
        <taxon>Bacillota</taxon>
        <taxon>Clostridia</taxon>
        <taxon>Lachnospirales</taxon>
        <taxon>Cellulosilyticaceae</taxon>
        <taxon>Cellulosilyticum</taxon>
    </lineage>
</organism>
<feature type="domain" description="Tetrapyrrole biosynthesis uroporphyrinogen III synthase" evidence="8">
    <location>
        <begin position="266"/>
        <end position="499"/>
    </location>
</feature>
<dbReference type="Gene3D" id="3.40.1010.10">
    <property type="entry name" value="Cobalt-precorrin-4 Transmethylase, Domain 1"/>
    <property type="match status" value="1"/>
</dbReference>
<dbReference type="EC" id="2.1.1.107" evidence="1"/>
<dbReference type="PANTHER" id="PTHR45790:SF3">
    <property type="entry name" value="S-ADENOSYL-L-METHIONINE-DEPENDENT UROPORPHYRINOGEN III METHYLTRANSFERASE, CHLOROPLASTIC"/>
    <property type="match status" value="1"/>
</dbReference>
<dbReference type="PROSITE" id="PS00839">
    <property type="entry name" value="SUMT_1"/>
    <property type="match status" value="1"/>
</dbReference>
<dbReference type="NCBIfam" id="TIGR01469">
    <property type="entry name" value="cobA_cysG_Cterm"/>
    <property type="match status" value="1"/>
</dbReference>
<proteinExistence type="inferred from homology"/>
<evidence type="ECO:0000313" key="10">
    <source>
        <dbReference type="Proteomes" id="UP000008467"/>
    </source>
</evidence>
<name>F2JGZ8_CELLD</name>
<dbReference type="CDD" id="cd06578">
    <property type="entry name" value="HemD"/>
    <property type="match status" value="1"/>
</dbReference>
<dbReference type="FunFam" id="3.30.950.10:FF:000001">
    <property type="entry name" value="Siroheme synthase"/>
    <property type="match status" value="1"/>
</dbReference>
<dbReference type="eggNOG" id="COG0007">
    <property type="taxonomic scope" value="Bacteria"/>
</dbReference>
<dbReference type="GO" id="GO:0004852">
    <property type="term" value="F:uroporphyrinogen-III synthase activity"/>
    <property type="evidence" value="ECO:0007669"/>
    <property type="project" value="InterPro"/>
</dbReference>
<dbReference type="InterPro" id="IPR036108">
    <property type="entry name" value="4pyrrol_syn_uPrphyn_synt_sf"/>
</dbReference>
<dbReference type="HOGENOM" id="CLU_011276_6_0_9"/>
<keyword evidence="4" id="KW-0949">S-adenosyl-L-methionine</keyword>
<dbReference type="Gene3D" id="3.30.950.10">
    <property type="entry name" value="Methyltransferase, Cobalt-precorrin-4 Transmethylase, Domain 2"/>
    <property type="match status" value="1"/>
</dbReference>
<dbReference type="InterPro" id="IPR003754">
    <property type="entry name" value="4pyrrol_synth_uPrphyn_synth"/>
</dbReference>
<evidence type="ECO:0000256" key="5">
    <source>
        <dbReference type="ARBA" id="ARBA00023244"/>
    </source>
</evidence>
<sequence>MTGKVYLIGAGPGDYKLLTLKGKECLEEADVIIYDRLANEDYLRISSSTCECINVGKASSNHTMPQDKINELLAAKAKEGKVVVRLKGGDPYVFGRGGEEGEYLFDRGIPFEVIPGVTSAIGGLCYAGIPITHRECASSFHVITGHLKDGSKDEINWEALASLKGTLVFLMGISNLKKITENLLGAGKVKETPVGLVSWATRYNQSVVIGTLENIYEKALEKGIKPPTMIVIGEVVNLREKLNFFEEKPLFGKQIVVTRTRKQSSQLMEMINDLGGRAIEFPTIEITPIKENTRLKVAIEHLKQYTYLVFTSPNAVEVFFEALEASGKDARVLAHLKIAVIGEATKKALKQKGIVADRMPTKAVAESLADCLKKELTNKDYILLPDSAIAREGLVSSLEAVCKVDEIPLYTTVPVRNVAKGEMSSKELVERLIADEIDYMTFTSSSTVHHLIGRIGQEHIAALAHAKLISIGEITTHTLKTYGLEVYKEAKKATMTDLVDCMEEK</sequence>
<evidence type="ECO:0000256" key="2">
    <source>
        <dbReference type="ARBA" id="ARBA00022603"/>
    </source>
</evidence>
<dbReference type="GO" id="GO:0032259">
    <property type="term" value="P:methylation"/>
    <property type="evidence" value="ECO:0007669"/>
    <property type="project" value="UniProtKB-KW"/>
</dbReference>
<dbReference type="InterPro" id="IPR000878">
    <property type="entry name" value="4pyrrol_Mease"/>
</dbReference>
<evidence type="ECO:0000256" key="6">
    <source>
        <dbReference type="RuleBase" id="RU003960"/>
    </source>
</evidence>
<keyword evidence="9" id="KW-0456">Lyase</keyword>
<keyword evidence="10" id="KW-1185">Reference proteome</keyword>
<evidence type="ECO:0000256" key="3">
    <source>
        <dbReference type="ARBA" id="ARBA00022679"/>
    </source>
</evidence>
<dbReference type="SUPFAM" id="SSF53790">
    <property type="entry name" value="Tetrapyrrole methylase"/>
    <property type="match status" value="1"/>
</dbReference>
<keyword evidence="5" id="KW-0627">Porphyrin biosynthesis</keyword>
<evidence type="ECO:0000256" key="4">
    <source>
        <dbReference type="ARBA" id="ARBA00022691"/>
    </source>
</evidence>
<dbReference type="NCBIfam" id="NF004790">
    <property type="entry name" value="PRK06136.1"/>
    <property type="match status" value="1"/>
</dbReference>
<dbReference type="FunFam" id="3.40.1010.10:FF:000001">
    <property type="entry name" value="Siroheme synthase"/>
    <property type="match status" value="1"/>
</dbReference>
<dbReference type="InterPro" id="IPR003043">
    <property type="entry name" value="Uropor_MeTrfase_CS"/>
</dbReference>
<dbReference type="InterPro" id="IPR035996">
    <property type="entry name" value="4pyrrol_Methylase_sf"/>
</dbReference>
<dbReference type="PROSITE" id="PS00840">
    <property type="entry name" value="SUMT_2"/>
    <property type="match status" value="1"/>
</dbReference>
<dbReference type="PANTHER" id="PTHR45790">
    <property type="entry name" value="SIROHEME SYNTHASE-RELATED"/>
    <property type="match status" value="1"/>
</dbReference>
<keyword evidence="3 6" id="KW-0808">Transferase</keyword>
<protein>
    <recommendedName>
        <fullName evidence="1">uroporphyrinogen-III C-methyltransferase</fullName>
        <ecNumber evidence="1">2.1.1.107</ecNumber>
    </recommendedName>
</protein>
<evidence type="ECO:0000259" key="7">
    <source>
        <dbReference type="Pfam" id="PF00590"/>
    </source>
</evidence>